<evidence type="ECO:0000313" key="2">
    <source>
        <dbReference type="Proteomes" id="UP000257055"/>
    </source>
</evidence>
<dbReference type="InterPro" id="IPR021464">
    <property type="entry name" value="DUF3116"/>
</dbReference>
<comment type="caution">
    <text evidence="1">The sequence shown here is derived from an EMBL/GenBank/DDBJ whole genome shotgun (WGS) entry which is preliminary data.</text>
</comment>
<dbReference type="RefSeq" id="WP_165849941.1">
    <property type="nucleotide sequence ID" value="NZ_LARY01000001.1"/>
</dbReference>
<proteinExistence type="predicted"/>
<evidence type="ECO:0000313" key="1">
    <source>
        <dbReference type="EMBL" id="RDX02591.1"/>
    </source>
</evidence>
<reference evidence="2" key="1">
    <citation type="submission" date="2015-04" db="EMBL/GenBank/DDBJ databases">
        <authorList>
            <person name="Schardt J."/>
            <person name="Mueller-Herbst S."/>
            <person name="Scherer S."/>
            <person name="Huptas C."/>
        </authorList>
    </citation>
    <scope>NUCLEOTIDE SEQUENCE [LARGE SCALE GENOMIC DNA]</scope>
    <source>
        <strain evidence="2">Kiel-L1</strain>
    </source>
</reference>
<accession>A0A3D8TUE5</accession>
<evidence type="ECO:0008006" key="3">
    <source>
        <dbReference type="Google" id="ProtNLM"/>
    </source>
</evidence>
<name>A0A3D8TUE5_9LIST</name>
<dbReference type="Proteomes" id="UP000257055">
    <property type="component" value="Unassembled WGS sequence"/>
</dbReference>
<dbReference type="EMBL" id="LARY01000001">
    <property type="protein sequence ID" value="RDX02591.1"/>
    <property type="molecule type" value="Genomic_DNA"/>
</dbReference>
<dbReference type="AlphaFoldDB" id="A0A3D8TUE5"/>
<protein>
    <recommendedName>
        <fullName evidence="3">PadR family transcriptional regulator</fullName>
    </recommendedName>
</protein>
<sequence length="91" mass="10919">MKVPNADSIFVILRAAYYHPQTQITQLTLKQLNEKRVHYHSKTELLHTVYWLEWKEYLKRGEVASQKPYYELTEKGEEMYQLLQESDVADD</sequence>
<keyword evidence="2" id="KW-1185">Reference proteome</keyword>
<gene>
    <name evidence="1" type="ORF">UR08_03545</name>
</gene>
<organism evidence="1 2">
    <name type="scientific">Listeria kieliensis</name>
    <dbReference type="NCBI Taxonomy" id="1621700"/>
    <lineage>
        <taxon>Bacteria</taxon>
        <taxon>Bacillati</taxon>
        <taxon>Bacillota</taxon>
        <taxon>Bacilli</taxon>
        <taxon>Bacillales</taxon>
        <taxon>Listeriaceae</taxon>
        <taxon>Listeria</taxon>
    </lineage>
</organism>
<dbReference type="Pfam" id="PF11313">
    <property type="entry name" value="DUF3116"/>
    <property type="match status" value="1"/>
</dbReference>